<dbReference type="CDD" id="cd06261">
    <property type="entry name" value="TM_PBP2"/>
    <property type="match status" value="1"/>
</dbReference>
<evidence type="ECO:0000256" key="7">
    <source>
        <dbReference type="ARBA" id="ARBA00023136"/>
    </source>
</evidence>
<proteinExistence type="inferred from homology"/>
<feature type="transmembrane region" description="Helical" evidence="8">
    <location>
        <begin position="247"/>
        <end position="270"/>
    </location>
</feature>
<dbReference type="PANTHER" id="PTHR42929:SF1">
    <property type="entry name" value="INNER MEMBRANE ABC TRANSPORTER PERMEASE PROTEIN YDCU-RELATED"/>
    <property type="match status" value="1"/>
</dbReference>
<dbReference type="EMBL" id="AAUW01000024">
    <property type="protein sequence ID" value="EAV41063.1"/>
    <property type="molecule type" value="Genomic_DNA"/>
</dbReference>
<comment type="caution">
    <text evidence="10">The sequence shown here is derived from an EMBL/GenBank/DDBJ whole genome shotgun (WGS) entry which is preliminary data.</text>
</comment>
<evidence type="ECO:0000259" key="9">
    <source>
        <dbReference type="PROSITE" id="PS50928"/>
    </source>
</evidence>
<sequence length="282" mass="30697">MMRRMALDLPLLLLPGVGFLVLTFGLPLYWAITGSLGLGADGTGFTLMHLADIFLETKFRKGLMMSLYYAIAPTVLTLFVAIPLAMLLQKSFPGRKLFNGLYKIPLAIPSIVAAFMVLTLIEQGGFMDRVLVHIGLSMPKIVRDQFGIGVILSTLWKDIPFMTLIIAGAFGAIPKDMVPAARSLGASRTRAFLMVELPLAMPGVTAATLLCFVKSIGNFAAPSLLGPAYPLPLSIQMYDAYREGDWIAIYSMGTVLIIVSFIVLGAYYALTARTLQHMKREG</sequence>
<dbReference type="Gene3D" id="1.10.3720.10">
    <property type="entry name" value="MetI-like"/>
    <property type="match status" value="1"/>
</dbReference>
<evidence type="ECO:0000313" key="11">
    <source>
        <dbReference type="Proteomes" id="UP000004848"/>
    </source>
</evidence>
<keyword evidence="7 8" id="KW-0472">Membrane</keyword>
<dbReference type="GO" id="GO:0005886">
    <property type="term" value="C:plasma membrane"/>
    <property type="evidence" value="ECO:0007669"/>
    <property type="project" value="UniProtKB-SubCell"/>
</dbReference>
<reference evidence="10 11" key="1">
    <citation type="submission" date="2006-05" db="EMBL/GenBank/DDBJ databases">
        <authorList>
            <person name="King G."/>
            <person name="Ferriera S."/>
            <person name="Johnson J."/>
            <person name="Kravitz S."/>
            <person name="Beeson K."/>
            <person name="Sutton G."/>
            <person name="Rogers Y.-H."/>
            <person name="Friedman R."/>
            <person name="Frazier M."/>
            <person name="Venter J.C."/>
        </authorList>
    </citation>
    <scope>NUCLEOTIDE SEQUENCE [LARGE SCALE GENOMIC DNA]</scope>
    <source>
        <strain evidence="11">ATCC 25650 / DSM 13394 / JCM 20685 / NBRC 16684 / NCIMB 2208 / IAM 12614 / B1</strain>
    </source>
</reference>
<evidence type="ECO:0000256" key="2">
    <source>
        <dbReference type="ARBA" id="ARBA00007069"/>
    </source>
</evidence>
<dbReference type="OrthoDB" id="9809681at2"/>
<dbReference type="AlphaFoldDB" id="A0P1Y7"/>
<dbReference type="GO" id="GO:0055085">
    <property type="term" value="P:transmembrane transport"/>
    <property type="evidence" value="ECO:0007669"/>
    <property type="project" value="InterPro"/>
</dbReference>
<name>A0P1Y7_ROSAI</name>
<dbReference type="PANTHER" id="PTHR42929">
    <property type="entry name" value="INNER MEMBRANE ABC TRANSPORTER PERMEASE PROTEIN YDCU-RELATED-RELATED"/>
    <property type="match status" value="1"/>
</dbReference>
<feature type="transmembrane region" description="Helical" evidence="8">
    <location>
        <begin position="67"/>
        <end position="88"/>
    </location>
</feature>
<comment type="subcellular location">
    <subcellularLocation>
        <location evidence="1 8">Cell membrane</location>
        <topology evidence="1 8">Multi-pass membrane protein</topology>
    </subcellularLocation>
</comment>
<dbReference type="InterPro" id="IPR000515">
    <property type="entry name" value="MetI-like"/>
</dbReference>
<evidence type="ECO:0000256" key="4">
    <source>
        <dbReference type="ARBA" id="ARBA00022475"/>
    </source>
</evidence>
<evidence type="ECO:0000256" key="6">
    <source>
        <dbReference type="ARBA" id="ARBA00022989"/>
    </source>
</evidence>
<protein>
    <submittedName>
        <fullName evidence="10">ABC transporter, membrane spanning protein</fullName>
    </submittedName>
</protein>
<dbReference type="Proteomes" id="UP000004848">
    <property type="component" value="Unassembled WGS sequence"/>
</dbReference>
<accession>A0P1Y7</accession>
<keyword evidence="5 8" id="KW-0812">Transmembrane</keyword>
<evidence type="ECO:0000256" key="1">
    <source>
        <dbReference type="ARBA" id="ARBA00004651"/>
    </source>
</evidence>
<dbReference type="eggNOG" id="COG1176">
    <property type="taxonomic scope" value="Bacteria"/>
</dbReference>
<evidence type="ECO:0000256" key="8">
    <source>
        <dbReference type="RuleBase" id="RU363032"/>
    </source>
</evidence>
<feature type="transmembrane region" description="Helical" evidence="8">
    <location>
        <begin position="12"/>
        <end position="32"/>
    </location>
</feature>
<gene>
    <name evidence="10" type="ORF">SIAM614_30076</name>
</gene>
<keyword evidence="6 8" id="KW-1133">Transmembrane helix</keyword>
<organism evidence="10 11">
    <name type="scientific">Roseibium aggregatum (strain ATCC 25650 / DSM 13394 / JCM 20685 / NBRC 16684 / NCIMB 2208 / IAM 12614 / B1)</name>
    <name type="common">Stappia aggregata</name>
    <dbReference type="NCBI Taxonomy" id="384765"/>
    <lineage>
        <taxon>Bacteria</taxon>
        <taxon>Pseudomonadati</taxon>
        <taxon>Pseudomonadota</taxon>
        <taxon>Alphaproteobacteria</taxon>
        <taxon>Hyphomicrobiales</taxon>
        <taxon>Stappiaceae</taxon>
        <taxon>Roseibium</taxon>
    </lineage>
</organism>
<dbReference type="InterPro" id="IPR035906">
    <property type="entry name" value="MetI-like_sf"/>
</dbReference>
<evidence type="ECO:0000256" key="5">
    <source>
        <dbReference type="ARBA" id="ARBA00022692"/>
    </source>
</evidence>
<feature type="transmembrane region" description="Helical" evidence="8">
    <location>
        <begin position="191"/>
        <end position="216"/>
    </location>
</feature>
<keyword evidence="4" id="KW-1003">Cell membrane</keyword>
<feature type="domain" description="ABC transmembrane type-1" evidence="9">
    <location>
        <begin position="63"/>
        <end position="267"/>
    </location>
</feature>
<evidence type="ECO:0000313" key="10">
    <source>
        <dbReference type="EMBL" id="EAV41063.1"/>
    </source>
</evidence>
<dbReference type="Pfam" id="PF00528">
    <property type="entry name" value="BPD_transp_1"/>
    <property type="match status" value="1"/>
</dbReference>
<dbReference type="SUPFAM" id="SSF161098">
    <property type="entry name" value="MetI-like"/>
    <property type="match status" value="1"/>
</dbReference>
<evidence type="ECO:0000256" key="3">
    <source>
        <dbReference type="ARBA" id="ARBA00022448"/>
    </source>
</evidence>
<feature type="transmembrane region" description="Helical" evidence="8">
    <location>
        <begin position="100"/>
        <end position="121"/>
    </location>
</feature>
<keyword evidence="3 8" id="KW-0813">Transport</keyword>
<dbReference type="PROSITE" id="PS50928">
    <property type="entry name" value="ABC_TM1"/>
    <property type="match status" value="1"/>
</dbReference>
<comment type="similarity">
    <text evidence="2">Belongs to the binding-protein-dependent transport system permease family. CysTW subfamily.</text>
</comment>
<feature type="transmembrane region" description="Helical" evidence="8">
    <location>
        <begin position="146"/>
        <end position="170"/>
    </location>
</feature>